<evidence type="ECO:0000313" key="5">
    <source>
        <dbReference type="Proteomes" id="UP000023152"/>
    </source>
</evidence>
<feature type="region of interest" description="Disordered" evidence="2">
    <location>
        <begin position="434"/>
        <end position="482"/>
    </location>
</feature>
<feature type="compositionally biased region" description="Acidic residues" evidence="2">
    <location>
        <begin position="211"/>
        <end position="221"/>
    </location>
</feature>
<keyword evidence="5" id="KW-1185">Reference proteome</keyword>
<feature type="compositionally biased region" description="Acidic residues" evidence="2">
    <location>
        <begin position="443"/>
        <end position="458"/>
    </location>
</feature>
<keyword evidence="3" id="KW-0812">Transmembrane</keyword>
<dbReference type="EMBL" id="ASPP01007672">
    <property type="protein sequence ID" value="ETO26734.1"/>
    <property type="molecule type" value="Genomic_DNA"/>
</dbReference>
<evidence type="ECO:0000256" key="3">
    <source>
        <dbReference type="SAM" id="Phobius"/>
    </source>
</evidence>
<feature type="coiled-coil region" evidence="1">
    <location>
        <begin position="630"/>
        <end position="657"/>
    </location>
</feature>
<evidence type="ECO:0000256" key="2">
    <source>
        <dbReference type="SAM" id="MobiDB-lite"/>
    </source>
</evidence>
<feature type="region of interest" description="Disordered" evidence="2">
    <location>
        <begin position="195"/>
        <end position="224"/>
    </location>
</feature>
<sequence>MHNPVYPFPRGRETFEVMQVKISVMFMVFVFFLLNHRMYFTFVFCFFLLSSCKYHVVLYFATRKLPIDKKKKHVETFSSMHEINFETASVSTAMWSSFLRLFSEREERKTKKIQKKTKQSKHQHKKKKKQKEELVDHIRTLHKKISNLNTEKSSVKKKSNWTHLSILLRKKLSSYRASIAEAYLLDGIKEKKIESPEKRQRKGNSLKVENEDNEEDNDEDENQRFEEETKAIIEELKGTIMDLQQQLADARRYNMRLDMAHQTSVRTSKMLQEELSKRPTVGVPSDNEIDPETEREINEGIRNITIGSYVTIGKVNTHQHGHDHDHDHDHDYDHHHDDNHLWPIEKRRNEVIYLLQKKKKKGGGGGEMYIHIYIYILYVYMYVFLNPSIVSSEAEELTVNSEENRYSRKHPKIRKIGVSEDGFEEYDIDFGDANAPLKRGHDDDDDNDNNNDNDNDNDNDGKEHADEEQENEYENDEDYNGVVDSNKKETQKLRHQLLNEQLQVEELKHERRKSVMEAETYQQELLKIRSMTPEQFAMYKSQQPSDDHSTMVKFNVPESLTQSVSRLAATASTVTLGHDLYVLFSPFLLVSLSLSLYTYVYIITHISTWCANEQKRKNSCAKCAELHLWMDDLQHKLEKAHANVDKLTRERRNSLARMSERAFKQLLDQEQEHYDEKDQLHAVIHDLNTLNARLVKEKCTLLENTCQTIDHLRCCLFFHF</sequence>
<feature type="transmembrane region" description="Helical" evidence="3">
    <location>
        <begin position="40"/>
        <end position="62"/>
    </location>
</feature>
<keyword evidence="1" id="KW-0175">Coiled coil</keyword>
<gene>
    <name evidence="4" type="ORF">RFI_10401</name>
</gene>
<feature type="transmembrane region" description="Helical" evidence="3">
    <location>
        <begin position="580"/>
        <end position="602"/>
    </location>
</feature>
<accession>X6NLW8</accession>
<comment type="caution">
    <text evidence="4">The sequence shown here is derived from an EMBL/GenBank/DDBJ whole genome shotgun (WGS) entry which is preliminary data.</text>
</comment>
<name>X6NLW8_RETFI</name>
<protein>
    <submittedName>
        <fullName evidence="4">Uncharacterized protein</fullName>
    </submittedName>
</protein>
<feature type="compositionally biased region" description="Basic residues" evidence="2">
    <location>
        <begin position="110"/>
        <end position="129"/>
    </location>
</feature>
<organism evidence="4 5">
    <name type="scientific">Reticulomyxa filosa</name>
    <dbReference type="NCBI Taxonomy" id="46433"/>
    <lineage>
        <taxon>Eukaryota</taxon>
        <taxon>Sar</taxon>
        <taxon>Rhizaria</taxon>
        <taxon>Retaria</taxon>
        <taxon>Foraminifera</taxon>
        <taxon>Monothalamids</taxon>
        <taxon>Reticulomyxidae</taxon>
        <taxon>Reticulomyxa</taxon>
    </lineage>
</organism>
<feature type="compositionally biased region" description="Acidic residues" evidence="2">
    <location>
        <begin position="466"/>
        <end position="479"/>
    </location>
</feature>
<dbReference type="Proteomes" id="UP000023152">
    <property type="component" value="Unassembled WGS sequence"/>
</dbReference>
<feature type="region of interest" description="Disordered" evidence="2">
    <location>
        <begin position="265"/>
        <end position="290"/>
    </location>
</feature>
<proteinExistence type="predicted"/>
<dbReference type="AlphaFoldDB" id="X6NLW8"/>
<evidence type="ECO:0000313" key="4">
    <source>
        <dbReference type="EMBL" id="ETO26734.1"/>
    </source>
</evidence>
<evidence type="ECO:0000256" key="1">
    <source>
        <dbReference type="SAM" id="Coils"/>
    </source>
</evidence>
<keyword evidence="3" id="KW-0472">Membrane</keyword>
<feature type="coiled-coil region" evidence="1">
    <location>
        <begin position="490"/>
        <end position="524"/>
    </location>
</feature>
<keyword evidence="3" id="KW-1133">Transmembrane helix</keyword>
<reference evidence="4 5" key="1">
    <citation type="journal article" date="2013" name="Curr. Biol.">
        <title>The Genome of the Foraminiferan Reticulomyxa filosa.</title>
        <authorList>
            <person name="Glockner G."/>
            <person name="Hulsmann N."/>
            <person name="Schleicher M."/>
            <person name="Noegel A.A."/>
            <person name="Eichinger L."/>
            <person name="Gallinger C."/>
            <person name="Pawlowski J."/>
            <person name="Sierra R."/>
            <person name="Euteneuer U."/>
            <person name="Pillet L."/>
            <person name="Moustafa A."/>
            <person name="Platzer M."/>
            <person name="Groth M."/>
            <person name="Szafranski K."/>
            <person name="Schliwa M."/>
        </authorList>
    </citation>
    <scope>NUCLEOTIDE SEQUENCE [LARGE SCALE GENOMIC DNA]</scope>
</reference>
<feature type="region of interest" description="Disordered" evidence="2">
    <location>
        <begin position="109"/>
        <end position="133"/>
    </location>
</feature>
<feature type="transmembrane region" description="Helical" evidence="3">
    <location>
        <begin position="17"/>
        <end position="34"/>
    </location>
</feature>
<feature type="transmembrane region" description="Helical" evidence="3">
    <location>
        <begin position="368"/>
        <end position="385"/>
    </location>
</feature>